<protein>
    <submittedName>
        <fullName evidence="1">Uncharacterized protein</fullName>
    </submittedName>
</protein>
<sequence length="163" mass="18042">MELYFNDNFFSAGITDIMDEEGMKVGTVDLKSAFGSSLDIYDASGAKLYEGKFPFFSGKWRITGPDERLFGVLRVRMSFFSKRYEYDAGERGVYEITSPAFSKEYEIADDSGQPSASFARTSGWLQSGAFCLNNRSGRLDSYELVAVVMGVHAIQKAASNAAH</sequence>
<dbReference type="EMBL" id="JACXIY010000058">
    <property type="protein sequence ID" value="MBD2872756.1"/>
    <property type="molecule type" value="Genomic_DNA"/>
</dbReference>
<evidence type="ECO:0000313" key="2">
    <source>
        <dbReference type="Proteomes" id="UP000632125"/>
    </source>
</evidence>
<dbReference type="InterPro" id="IPR007612">
    <property type="entry name" value="LOR"/>
</dbReference>
<keyword evidence="2" id="KW-1185">Reference proteome</keyword>
<dbReference type="Proteomes" id="UP000632125">
    <property type="component" value="Unassembled WGS sequence"/>
</dbReference>
<dbReference type="AlphaFoldDB" id="A0A927CVU1"/>
<proteinExistence type="predicted"/>
<organism evidence="1 2">
    <name type="scientific">Paenibacillus arenilitoris</name>
    <dbReference type="NCBI Taxonomy" id="2772299"/>
    <lineage>
        <taxon>Bacteria</taxon>
        <taxon>Bacillati</taxon>
        <taxon>Bacillota</taxon>
        <taxon>Bacilli</taxon>
        <taxon>Bacillales</taxon>
        <taxon>Paenibacillaceae</taxon>
        <taxon>Paenibacillus</taxon>
    </lineage>
</organism>
<comment type="caution">
    <text evidence="1">The sequence shown here is derived from an EMBL/GenBank/DDBJ whole genome shotgun (WGS) entry which is preliminary data.</text>
</comment>
<gene>
    <name evidence="1" type="ORF">IDH41_29750</name>
</gene>
<dbReference type="Pfam" id="PF04525">
    <property type="entry name" value="LOR"/>
    <property type="match status" value="1"/>
</dbReference>
<dbReference type="RefSeq" id="WP_190867737.1">
    <property type="nucleotide sequence ID" value="NZ_JACXIY010000058.1"/>
</dbReference>
<evidence type="ECO:0000313" key="1">
    <source>
        <dbReference type="EMBL" id="MBD2872756.1"/>
    </source>
</evidence>
<name>A0A927CVU1_9BACL</name>
<reference evidence="1" key="1">
    <citation type="submission" date="2020-09" db="EMBL/GenBank/DDBJ databases">
        <title>A novel bacterium of genus Paenibacillus, isolated from South China Sea.</title>
        <authorList>
            <person name="Huang H."/>
            <person name="Mo K."/>
            <person name="Hu Y."/>
        </authorList>
    </citation>
    <scope>NUCLEOTIDE SEQUENCE</scope>
    <source>
        <strain evidence="1">IB182493</strain>
    </source>
</reference>
<accession>A0A927CVU1</accession>